<dbReference type="AlphaFoldDB" id="A0A9D3WPQ4"/>
<proteinExistence type="predicted"/>
<accession>A0A9D3WPQ4</accession>
<dbReference type="EMBL" id="JAHDVG010000488">
    <property type="protein sequence ID" value="KAH1165636.1"/>
    <property type="molecule type" value="Genomic_DNA"/>
</dbReference>
<sequence length="110" mass="12342">MSGKQIEDTLGLKFKLVQPGKTCWLSHEQFLSVVLKLLQPLLLALESIHQDRTDLRSEVGGLLLLLRSEKTIAILSLVILLMKPLGTLNNVIQASVKAMWRLSRIQKSLL</sequence>
<dbReference type="Proteomes" id="UP000827986">
    <property type="component" value="Unassembled WGS sequence"/>
</dbReference>
<organism evidence="1 2">
    <name type="scientific">Mauremys mutica</name>
    <name type="common">yellowpond turtle</name>
    <dbReference type="NCBI Taxonomy" id="74926"/>
    <lineage>
        <taxon>Eukaryota</taxon>
        <taxon>Metazoa</taxon>
        <taxon>Chordata</taxon>
        <taxon>Craniata</taxon>
        <taxon>Vertebrata</taxon>
        <taxon>Euteleostomi</taxon>
        <taxon>Archelosauria</taxon>
        <taxon>Testudinata</taxon>
        <taxon>Testudines</taxon>
        <taxon>Cryptodira</taxon>
        <taxon>Durocryptodira</taxon>
        <taxon>Testudinoidea</taxon>
        <taxon>Geoemydidae</taxon>
        <taxon>Geoemydinae</taxon>
        <taxon>Mauremys</taxon>
    </lineage>
</organism>
<keyword evidence="2" id="KW-1185">Reference proteome</keyword>
<evidence type="ECO:0000313" key="2">
    <source>
        <dbReference type="Proteomes" id="UP000827986"/>
    </source>
</evidence>
<gene>
    <name evidence="1" type="ORF">KIL84_023195</name>
</gene>
<name>A0A9D3WPQ4_9SAUR</name>
<comment type="caution">
    <text evidence="1">The sequence shown here is derived from an EMBL/GenBank/DDBJ whole genome shotgun (WGS) entry which is preliminary data.</text>
</comment>
<protein>
    <submittedName>
        <fullName evidence="1">Uncharacterized protein</fullName>
    </submittedName>
</protein>
<evidence type="ECO:0000313" key="1">
    <source>
        <dbReference type="EMBL" id="KAH1165636.1"/>
    </source>
</evidence>
<reference evidence="1" key="1">
    <citation type="submission" date="2021-09" db="EMBL/GenBank/DDBJ databases">
        <title>The genome of Mauremys mutica provides insights into the evolution of semi-aquatic lifestyle.</title>
        <authorList>
            <person name="Gong S."/>
            <person name="Gao Y."/>
        </authorList>
    </citation>
    <scope>NUCLEOTIDE SEQUENCE</scope>
    <source>
        <strain evidence="1">MM-2020</strain>
        <tissue evidence="1">Muscle</tissue>
    </source>
</reference>